<dbReference type="Proteomes" id="UP000824782">
    <property type="component" value="Unassembled WGS sequence"/>
</dbReference>
<sequence length="122" mass="14031">MCPSCVAEHKWEGSVCSSLVLTATQDYGIIQIRKQPTHHGASCRSCNLRLCSISRDSCAWKWLLHLHSLWLCPCRGTKIWDGRREQLSLFHHQQIIRISGKTVELNVPQRSNLRRSRSPNLL</sequence>
<name>A0AAV7BQT6_ENGPU</name>
<comment type="caution">
    <text evidence="1">The sequence shown here is derived from an EMBL/GenBank/DDBJ whole genome shotgun (WGS) entry which is preliminary data.</text>
</comment>
<accession>A0AAV7BQT6</accession>
<dbReference type="AlphaFoldDB" id="A0AAV7BQT6"/>
<evidence type="ECO:0000313" key="2">
    <source>
        <dbReference type="Proteomes" id="UP000824782"/>
    </source>
</evidence>
<dbReference type="EMBL" id="WNYA01000004">
    <property type="protein sequence ID" value="KAG8574717.1"/>
    <property type="molecule type" value="Genomic_DNA"/>
</dbReference>
<keyword evidence="2" id="KW-1185">Reference proteome</keyword>
<protein>
    <submittedName>
        <fullName evidence="1">Uncharacterized protein</fullName>
    </submittedName>
</protein>
<gene>
    <name evidence="1" type="ORF">GDO81_009290</name>
</gene>
<organism evidence="1 2">
    <name type="scientific">Engystomops pustulosus</name>
    <name type="common">Tungara frog</name>
    <name type="synonym">Physalaemus pustulosus</name>
    <dbReference type="NCBI Taxonomy" id="76066"/>
    <lineage>
        <taxon>Eukaryota</taxon>
        <taxon>Metazoa</taxon>
        <taxon>Chordata</taxon>
        <taxon>Craniata</taxon>
        <taxon>Vertebrata</taxon>
        <taxon>Euteleostomi</taxon>
        <taxon>Amphibia</taxon>
        <taxon>Batrachia</taxon>
        <taxon>Anura</taxon>
        <taxon>Neobatrachia</taxon>
        <taxon>Hyloidea</taxon>
        <taxon>Leptodactylidae</taxon>
        <taxon>Leiuperinae</taxon>
        <taxon>Engystomops</taxon>
    </lineage>
</organism>
<proteinExistence type="predicted"/>
<evidence type="ECO:0000313" key="1">
    <source>
        <dbReference type="EMBL" id="KAG8574717.1"/>
    </source>
</evidence>
<reference evidence="1" key="1">
    <citation type="thesis" date="2020" institute="ProQuest LLC" country="789 East Eisenhower Parkway, Ann Arbor, MI, USA">
        <title>Comparative Genomics and Chromosome Evolution.</title>
        <authorList>
            <person name="Mudd A.B."/>
        </authorList>
    </citation>
    <scope>NUCLEOTIDE SEQUENCE</scope>
    <source>
        <strain evidence="1">237g6f4</strain>
        <tissue evidence="1">Blood</tissue>
    </source>
</reference>